<organism evidence="9 10">
    <name type="scientific">Flaviramulus multivorans</name>
    <dbReference type="NCBI Taxonomy" id="1304750"/>
    <lineage>
        <taxon>Bacteria</taxon>
        <taxon>Pseudomonadati</taxon>
        <taxon>Bacteroidota</taxon>
        <taxon>Flavobacteriia</taxon>
        <taxon>Flavobacteriales</taxon>
        <taxon>Flavobacteriaceae</taxon>
        <taxon>Flaviramulus</taxon>
    </lineage>
</organism>
<evidence type="ECO:0000256" key="8">
    <source>
        <dbReference type="SAM" id="Phobius"/>
    </source>
</evidence>
<dbReference type="PANTHER" id="PTHR13285:SF18">
    <property type="entry name" value="PROTEIN-CYSTEINE N-PALMITOYLTRANSFERASE RASP"/>
    <property type="match status" value="1"/>
</dbReference>
<sequence>MLFNSIDFIFFLPIVFFLYWSLVKKLKFQNLLLLISSYVFYGWWDYRFLALILTSTLVDYCVGIQLNRSSNKAIKKKWLLLSVIFNIGVLGFFKYYNFFIETFTSLILSLGFSIHSSWTLNIILPVGISFYTFQTLSYTIDIYNEKIKPTKNFIGFAAFVSFFPQLVAGPIERASNLLPQILNSRKYTYQNLSNGIKLTIFGFFLKLVIADRAAIYVNAVYNNIENHDGLSFLVATLFFSFQIYGDFAGYSLIAIGVAKMFGIDLMTNFNRPYFAASIGEFWQRWHISLSTWFRDYVYIPLGGNRTKKWRWLFNLFITFLISGLWHGANWTFVIWGALNGIYLIIEALFKKRNKRGLLSIFVTFILINFAWIFFRADNIDNAFKIITKIFTKPGNLYIGSGDDITASLYTVLAISILLIIEVKKEFFNGLFSISNNRIEFVRLIGYSCLIFIILYLGVFGESQFIYFQF</sequence>
<evidence type="ECO:0000256" key="1">
    <source>
        <dbReference type="ARBA" id="ARBA00004651"/>
    </source>
</evidence>
<dbReference type="PIRSF" id="PIRSF016636">
    <property type="entry name" value="AlgI_DltB"/>
    <property type="match status" value="1"/>
</dbReference>
<protein>
    <submittedName>
        <fullName evidence="9">MBOAT family protein</fullName>
    </submittedName>
</protein>
<keyword evidence="7" id="KW-0012">Acyltransferase</keyword>
<feature type="transmembrane region" description="Helical" evidence="8">
    <location>
        <begin position="356"/>
        <end position="374"/>
    </location>
</feature>
<keyword evidence="6 7" id="KW-0472">Membrane</keyword>
<proteinExistence type="inferred from homology"/>
<dbReference type="Proteomes" id="UP001200022">
    <property type="component" value="Unassembled WGS sequence"/>
</dbReference>
<feature type="transmembrane region" description="Helical" evidence="8">
    <location>
        <begin position="192"/>
        <end position="210"/>
    </location>
</feature>
<dbReference type="InterPro" id="IPR004299">
    <property type="entry name" value="MBOAT_fam"/>
</dbReference>
<dbReference type="InterPro" id="IPR028362">
    <property type="entry name" value="AlgI"/>
</dbReference>
<comment type="similarity">
    <text evidence="2 7">Belongs to the membrane-bound acyltransferase family.</text>
</comment>
<evidence type="ECO:0000256" key="5">
    <source>
        <dbReference type="ARBA" id="ARBA00022989"/>
    </source>
</evidence>
<evidence type="ECO:0000313" key="9">
    <source>
        <dbReference type="EMBL" id="MCF7560799.1"/>
    </source>
</evidence>
<keyword evidence="3 7" id="KW-1003">Cell membrane</keyword>
<reference evidence="9 10" key="1">
    <citation type="submission" date="2022-01" db="EMBL/GenBank/DDBJ databases">
        <title>Draft genome sequence of Sabulilitoribacter multivorans KCTC 32326.</title>
        <authorList>
            <person name="Oh J.-S."/>
        </authorList>
    </citation>
    <scope>NUCLEOTIDE SEQUENCE [LARGE SCALE GENOMIC DNA]</scope>
    <source>
        <strain evidence="9 10">M-M16</strain>
    </source>
</reference>
<feature type="transmembrane region" description="Helical" evidence="8">
    <location>
        <begin position="78"/>
        <end position="96"/>
    </location>
</feature>
<dbReference type="InterPro" id="IPR051085">
    <property type="entry name" value="MB_O-acyltransferase"/>
</dbReference>
<evidence type="ECO:0000313" key="10">
    <source>
        <dbReference type="Proteomes" id="UP001200022"/>
    </source>
</evidence>
<evidence type="ECO:0000256" key="6">
    <source>
        <dbReference type="ARBA" id="ARBA00023136"/>
    </source>
</evidence>
<name>A0ABS9IJN4_9FLAO</name>
<evidence type="ECO:0000256" key="3">
    <source>
        <dbReference type="ARBA" id="ARBA00022475"/>
    </source>
</evidence>
<evidence type="ECO:0000256" key="7">
    <source>
        <dbReference type="PIRNR" id="PIRNR016636"/>
    </source>
</evidence>
<dbReference type="PIRSF" id="PIRSF500217">
    <property type="entry name" value="AlgI"/>
    <property type="match status" value="1"/>
</dbReference>
<feature type="transmembrane region" description="Helical" evidence="8">
    <location>
        <begin position="230"/>
        <end position="258"/>
    </location>
</feature>
<keyword evidence="7" id="KW-0808">Transferase</keyword>
<feature type="transmembrane region" description="Helical" evidence="8">
    <location>
        <begin position="44"/>
        <end position="66"/>
    </location>
</feature>
<feature type="transmembrane region" description="Helical" evidence="8">
    <location>
        <begin position="332"/>
        <end position="349"/>
    </location>
</feature>
<evidence type="ECO:0000256" key="2">
    <source>
        <dbReference type="ARBA" id="ARBA00010323"/>
    </source>
</evidence>
<dbReference type="EMBL" id="JAKKDV010000003">
    <property type="protein sequence ID" value="MCF7560799.1"/>
    <property type="molecule type" value="Genomic_DNA"/>
</dbReference>
<comment type="caution">
    <text evidence="9">The sequence shown here is derived from an EMBL/GenBank/DDBJ whole genome shotgun (WGS) entry which is preliminary data.</text>
</comment>
<dbReference type="InterPro" id="IPR024194">
    <property type="entry name" value="Ac/AlaTfrase_AlgI/DltB"/>
</dbReference>
<keyword evidence="10" id="KW-1185">Reference proteome</keyword>
<dbReference type="PANTHER" id="PTHR13285">
    <property type="entry name" value="ACYLTRANSFERASE"/>
    <property type="match status" value="1"/>
</dbReference>
<feature type="transmembrane region" description="Helical" evidence="8">
    <location>
        <begin position="6"/>
        <end position="23"/>
    </location>
</feature>
<feature type="transmembrane region" description="Helical" evidence="8">
    <location>
        <begin position="108"/>
        <end position="133"/>
    </location>
</feature>
<feature type="transmembrane region" description="Helical" evidence="8">
    <location>
        <begin position="404"/>
        <end position="422"/>
    </location>
</feature>
<feature type="transmembrane region" description="Helical" evidence="8">
    <location>
        <begin position="443"/>
        <end position="466"/>
    </location>
</feature>
<comment type="subcellular location">
    <subcellularLocation>
        <location evidence="1">Cell membrane</location>
        <topology evidence="1">Multi-pass membrane protein</topology>
    </subcellularLocation>
</comment>
<keyword evidence="4 8" id="KW-0812">Transmembrane</keyword>
<feature type="transmembrane region" description="Helical" evidence="8">
    <location>
        <begin position="309"/>
        <end position="326"/>
    </location>
</feature>
<evidence type="ECO:0000256" key="4">
    <source>
        <dbReference type="ARBA" id="ARBA00022692"/>
    </source>
</evidence>
<dbReference type="Pfam" id="PF03062">
    <property type="entry name" value="MBOAT"/>
    <property type="match status" value="1"/>
</dbReference>
<accession>A0ABS9IJN4</accession>
<keyword evidence="5 8" id="KW-1133">Transmembrane helix</keyword>
<gene>
    <name evidence="9" type="ORF">L3X39_09125</name>
</gene>